<reference evidence="4 5" key="1">
    <citation type="submission" date="2012-02" db="EMBL/GenBank/DDBJ databases">
        <title>Whole genome shotgun sequence of Mobilicoccus pelagius NBRC 104925.</title>
        <authorList>
            <person name="Yoshida Y."/>
            <person name="Hosoyama A."/>
            <person name="Tsuchikane K."/>
            <person name="Katsumata H."/>
            <person name="Yamazaki S."/>
            <person name="Fujita N."/>
        </authorList>
    </citation>
    <scope>NUCLEOTIDE SEQUENCE [LARGE SCALE GENOMIC DNA]</scope>
    <source>
        <strain evidence="4 5">NBRC 104925</strain>
    </source>
</reference>
<feature type="domain" description="N-acetyltransferase" evidence="3">
    <location>
        <begin position="110"/>
        <end position="251"/>
    </location>
</feature>
<comment type="caution">
    <text evidence="4">The sequence shown here is derived from an EMBL/GenBank/DDBJ whole genome shotgun (WGS) entry which is preliminary data.</text>
</comment>
<evidence type="ECO:0000313" key="4">
    <source>
        <dbReference type="EMBL" id="GAB47478.1"/>
    </source>
</evidence>
<name>H5UP20_9MICO</name>
<dbReference type="AlphaFoldDB" id="H5UP20"/>
<dbReference type="InterPro" id="IPR016181">
    <property type="entry name" value="Acyl_CoA_acyltransferase"/>
</dbReference>
<dbReference type="SUPFAM" id="SSF55729">
    <property type="entry name" value="Acyl-CoA N-acyltransferases (Nat)"/>
    <property type="match status" value="1"/>
</dbReference>
<dbReference type="InterPro" id="IPR000182">
    <property type="entry name" value="GNAT_dom"/>
</dbReference>
<organism evidence="4 5">
    <name type="scientific">Mobilicoccus pelagius NBRC 104925</name>
    <dbReference type="NCBI Taxonomy" id="1089455"/>
    <lineage>
        <taxon>Bacteria</taxon>
        <taxon>Bacillati</taxon>
        <taxon>Actinomycetota</taxon>
        <taxon>Actinomycetes</taxon>
        <taxon>Micrococcales</taxon>
        <taxon>Dermatophilaceae</taxon>
        <taxon>Mobilicoccus</taxon>
    </lineage>
</organism>
<dbReference type="Gene3D" id="3.40.630.30">
    <property type="match status" value="1"/>
</dbReference>
<keyword evidence="1 4" id="KW-0808">Transferase</keyword>
<dbReference type="Proteomes" id="UP000004367">
    <property type="component" value="Unassembled WGS sequence"/>
</dbReference>
<proteinExistence type="predicted"/>
<dbReference type="Pfam" id="PF00583">
    <property type="entry name" value="Acetyltransf_1"/>
    <property type="match status" value="1"/>
</dbReference>
<dbReference type="Pfam" id="PF13312">
    <property type="entry name" value="DUF4081"/>
    <property type="match status" value="1"/>
</dbReference>
<dbReference type="PROSITE" id="PS51186">
    <property type="entry name" value="GNAT"/>
    <property type="match status" value="1"/>
</dbReference>
<dbReference type="CDD" id="cd04301">
    <property type="entry name" value="NAT_SF"/>
    <property type="match status" value="1"/>
</dbReference>
<dbReference type="InterPro" id="IPR025289">
    <property type="entry name" value="DUF4081"/>
</dbReference>
<evidence type="ECO:0000313" key="5">
    <source>
        <dbReference type="Proteomes" id="UP000004367"/>
    </source>
</evidence>
<keyword evidence="5" id="KW-1185">Reference proteome</keyword>
<dbReference type="InterPro" id="IPR050832">
    <property type="entry name" value="Bact_Acetyltransf"/>
</dbReference>
<gene>
    <name evidence="4" type="ORF">MOPEL_013_00190</name>
</gene>
<dbReference type="PANTHER" id="PTHR43877">
    <property type="entry name" value="AMINOALKYLPHOSPHONATE N-ACETYLTRANSFERASE-RELATED-RELATED"/>
    <property type="match status" value="1"/>
</dbReference>
<dbReference type="STRING" id="1089455.MOPEL_013_00190"/>
<protein>
    <submittedName>
        <fullName evidence="4">Putative acetyltransferase</fullName>
    </submittedName>
</protein>
<evidence type="ECO:0000256" key="1">
    <source>
        <dbReference type="ARBA" id="ARBA00022679"/>
    </source>
</evidence>
<dbReference type="eggNOG" id="COG3393">
    <property type="taxonomic scope" value="Bacteria"/>
</dbReference>
<dbReference type="GO" id="GO:0016747">
    <property type="term" value="F:acyltransferase activity, transferring groups other than amino-acyl groups"/>
    <property type="evidence" value="ECO:0007669"/>
    <property type="project" value="InterPro"/>
</dbReference>
<accession>H5UP20</accession>
<keyword evidence="2" id="KW-0012">Acyltransferase</keyword>
<evidence type="ECO:0000256" key="2">
    <source>
        <dbReference type="ARBA" id="ARBA00023315"/>
    </source>
</evidence>
<evidence type="ECO:0000259" key="3">
    <source>
        <dbReference type="PROSITE" id="PS51186"/>
    </source>
</evidence>
<sequence length="251" mass="27088">MYVAARIGENDLDRARGSLLGYAPAGEVEAICWVPSNVVPVGCDEAAATAFASRIRRHHARCSSIFGQAMEVAWLWDALAGTWPTPTDLRVPQPLMAVPADRPLGVEPDPLVVPATPADLDVLVPASAAMFTEEIGYPPYRNTSGARYYRRAVATLVDRGHALVRIEDGRVVFKADVGSVGVGACQIQGVWVDPDYRGRGLSAPAMAAVVEHARRIAPLVTLYVNGYNAPALATYRRVGFDEVERFATILF</sequence>
<dbReference type="EMBL" id="BAFE01000013">
    <property type="protein sequence ID" value="GAB47478.1"/>
    <property type="molecule type" value="Genomic_DNA"/>
</dbReference>